<accession>A0ABX3ZLE4</accession>
<evidence type="ECO:0000313" key="5">
    <source>
        <dbReference type="Proteomes" id="UP000196594"/>
    </source>
</evidence>
<dbReference type="InterPro" id="IPR028098">
    <property type="entry name" value="Glyco_trans_4-like_N"/>
</dbReference>
<protein>
    <recommendedName>
        <fullName evidence="6">Glycosyltransferase WbuB</fullName>
    </recommendedName>
</protein>
<evidence type="ECO:0000259" key="3">
    <source>
        <dbReference type="Pfam" id="PF13439"/>
    </source>
</evidence>
<proteinExistence type="predicted"/>
<dbReference type="Pfam" id="PF13439">
    <property type="entry name" value="Glyco_transf_4"/>
    <property type="match status" value="1"/>
</dbReference>
<evidence type="ECO:0000313" key="4">
    <source>
        <dbReference type="EMBL" id="OUZ40389.1"/>
    </source>
</evidence>
<keyword evidence="5" id="KW-1185">Reference proteome</keyword>
<comment type="caution">
    <text evidence="4">The sequence shown here is derived from an EMBL/GenBank/DDBJ whole genome shotgun (WGS) entry which is preliminary data.</text>
</comment>
<dbReference type="Gene3D" id="3.40.50.2000">
    <property type="entry name" value="Glycogen Phosphorylase B"/>
    <property type="match status" value="2"/>
</dbReference>
<dbReference type="SUPFAM" id="SSF53756">
    <property type="entry name" value="UDP-Glycosyltransferase/glycogen phosphorylase"/>
    <property type="match status" value="1"/>
</dbReference>
<dbReference type="RefSeq" id="WP_087615364.1">
    <property type="nucleotide sequence ID" value="NZ_JAFBEY010000002.1"/>
</dbReference>
<reference evidence="4 5" key="1">
    <citation type="journal article" date="2017" name="Int. J. Syst. Evol. Microbiol.">
        <title>Solibacillus kalamii sp. nov., isolated from a high-efficiency particulate arrestance filter system used in the International Space Station.</title>
        <authorList>
            <person name="Checinska Sielaff A."/>
            <person name="Kumar R.M."/>
            <person name="Pal D."/>
            <person name="Mayilraj S."/>
            <person name="Venkateswaran K."/>
        </authorList>
    </citation>
    <scope>NUCLEOTIDE SEQUENCE [LARGE SCALE GENOMIC DNA]</scope>
    <source>
        <strain evidence="4 5">ISSFR-015</strain>
    </source>
</reference>
<feature type="domain" description="Glycosyltransferase subfamily 4-like N-terminal" evidence="3">
    <location>
        <begin position="29"/>
        <end position="195"/>
    </location>
</feature>
<dbReference type="Proteomes" id="UP000196594">
    <property type="component" value="Unassembled WGS sequence"/>
</dbReference>
<dbReference type="InterPro" id="IPR001296">
    <property type="entry name" value="Glyco_trans_1"/>
</dbReference>
<dbReference type="CDD" id="cd03794">
    <property type="entry name" value="GT4_WbuB-like"/>
    <property type="match status" value="1"/>
</dbReference>
<dbReference type="EMBL" id="NHNT01000001">
    <property type="protein sequence ID" value="OUZ40389.1"/>
    <property type="molecule type" value="Genomic_DNA"/>
</dbReference>
<sequence>MKNILFICTEGFDTPGPSNHLISSLIEDMLDSGYKITLIQSRRTKINEDIPNTLKNKKYLKVYTIDRKIIKKSSFIHRYFEEAKYAFNSFKIWKKIKDIDGVFVQSCPTVIFSILLVKFFLRKPILYSVQDMWPGSAVNSGVLSNKLLASLFYNIQKIAYKNSDILTVISEDMRTKVIEQGVDKKKVHSIVNWFDDRSVREVPWEENRFVKKYNLSKGKFYVQYAGTMGYVFDYKMVLNVAALLKEYKDIEFQMIGQGSQRDIFIKEKEIRDLTNITFYPLEPQEMVSDVYSTCTICFIPLKKGIIGNSVPSKAGLLMACSRTIVNSVDRDSDYYSIFHREGMGISVPNDNPAKVAEAILELYHNKEKRILMAENGNKFGAQYYSRSENTKKFIRLFSELL</sequence>
<name>A0ABX3ZLE4_9BACL</name>
<dbReference type="PANTHER" id="PTHR46401">
    <property type="entry name" value="GLYCOSYLTRANSFERASE WBBK-RELATED"/>
    <property type="match status" value="1"/>
</dbReference>
<gene>
    <name evidence="4" type="ORF">CBM15_00600</name>
</gene>
<evidence type="ECO:0000259" key="2">
    <source>
        <dbReference type="Pfam" id="PF00534"/>
    </source>
</evidence>
<feature type="domain" description="Glycosyl transferase family 1" evidence="2">
    <location>
        <begin position="209"/>
        <end position="378"/>
    </location>
</feature>
<evidence type="ECO:0000256" key="1">
    <source>
        <dbReference type="ARBA" id="ARBA00022679"/>
    </source>
</evidence>
<organism evidence="4 5">
    <name type="scientific">Solibacillus kalamii</name>
    <dbReference type="NCBI Taxonomy" id="1748298"/>
    <lineage>
        <taxon>Bacteria</taxon>
        <taxon>Bacillati</taxon>
        <taxon>Bacillota</taxon>
        <taxon>Bacilli</taxon>
        <taxon>Bacillales</taxon>
        <taxon>Caryophanaceae</taxon>
        <taxon>Solibacillus</taxon>
    </lineage>
</organism>
<keyword evidence="1" id="KW-0808">Transferase</keyword>
<dbReference type="Pfam" id="PF00534">
    <property type="entry name" value="Glycos_transf_1"/>
    <property type="match status" value="1"/>
</dbReference>
<dbReference type="PANTHER" id="PTHR46401:SF2">
    <property type="entry name" value="GLYCOSYLTRANSFERASE WBBK-RELATED"/>
    <property type="match status" value="1"/>
</dbReference>
<evidence type="ECO:0008006" key="6">
    <source>
        <dbReference type="Google" id="ProtNLM"/>
    </source>
</evidence>